<dbReference type="InterPro" id="IPR018376">
    <property type="entry name" value="Enoyl-CoA_hyd/isom_CS"/>
</dbReference>
<name>A0AA37W918_9GAMM</name>
<dbReference type="PROSITE" id="PS00166">
    <property type="entry name" value="ENOYL_COA_HYDRATASE"/>
    <property type="match status" value="1"/>
</dbReference>
<gene>
    <name evidence="4" type="ORF">GCM10007876_31480</name>
</gene>
<dbReference type="CDD" id="cd06558">
    <property type="entry name" value="crotonase-like"/>
    <property type="match status" value="1"/>
</dbReference>
<reference evidence="4" key="1">
    <citation type="journal article" date="2014" name="Int. J. Syst. Evol. Microbiol.">
        <title>Complete genome sequence of Corynebacterium casei LMG S-19264T (=DSM 44701T), isolated from a smear-ripened cheese.</title>
        <authorList>
            <consortium name="US DOE Joint Genome Institute (JGI-PGF)"/>
            <person name="Walter F."/>
            <person name="Albersmeier A."/>
            <person name="Kalinowski J."/>
            <person name="Ruckert C."/>
        </authorList>
    </citation>
    <scope>NUCLEOTIDE SEQUENCE</scope>
    <source>
        <strain evidence="4">NBRC 110071</strain>
    </source>
</reference>
<evidence type="ECO:0000256" key="3">
    <source>
        <dbReference type="RuleBase" id="RU003707"/>
    </source>
</evidence>
<dbReference type="NCBIfam" id="NF006699">
    <property type="entry name" value="PRK09245.1"/>
    <property type="match status" value="1"/>
</dbReference>
<dbReference type="PANTHER" id="PTHR11941:SF54">
    <property type="entry name" value="ENOYL-COA HYDRATASE, MITOCHONDRIAL"/>
    <property type="match status" value="1"/>
</dbReference>
<reference evidence="4" key="2">
    <citation type="submission" date="2023-01" db="EMBL/GenBank/DDBJ databases">
        <title>Draft genome sequence of Litoribrevibacter albus strain NBRC 110071.</title>
        <authorList>
            <person name="Sun Q."/>
            <person name="Mori K."/>
        </authorList>
    </citation>
    <scope>NUCLEOTIDE SEQUENCE</scope>
    <source>
        <strain evidence="4">NBRC 110071</strain>
    </source>
</reference>
<dbReference type="GO" id="GO:0016829">
    <property type="term" value="F:lyase activity"/>
    <property type="evidence" value="ECO:0007669"/>
    <property type="project" value="UniProtKB-KW"/>
</dbReference>
<dbReference type="GO" id="GO:0006635">
    <property type="term" value="P:fatty acid beta-oxidation"/>
    <property type="evidence" value="ECO:0007669"/>
    <property type="project" value="TreeGrafter"/>
</dbReference>
<organism evidence="4 5">
    <name type="scientific">Litoribrevibacter albus</name>
    <dbReference type="NCBI Taxonomy" id="1473156"/>
    <lineage>
        <taxon>Bacteria</taxon>
        <taxon>Pseudomonadati</taxon>
        <taxon>Pseudomonadota</taxon>
        <taxon>Gammaproteobacteria</taxon>
        <taxon>Oceanospirillales</taxon>
        <taxon>Oceanospirillaceae</taxon>
        <taxon>Litoribrevibacter</taxon>
    </lineage>
</organism>
<dbReference type="RefSeq" id="WP_284382743.1">
    <property type="nucleotide sequence ID" value="NZ_BSNM01000016.1"/>
</dbReference>
<dbReference type="PANTHER" id="PTHR11941">
    <property type="entry name" value="ENOYL-COA HYDRATASE-RELATED"/>
    <property type="match status" value="1"/>
</dbReference>
<dbReference type="Gene3D" id="3.90.226.10">
    <property type="entry name" value="2-enoyl-CoA Hydratase, Chain A, domain 1"/>
    <property type="match status" value="1"/>
</dbReference>
<dbReference type="Gene3D" id="1.10.12.10">
    <property type="entry name" value="Lyase 2-enoyl-coa Hydratase, Chain A, domain 2"/>
    <property type="match status" value="1"/>
</dbReference>
<evidence type="ECO:0000313" key="4">
    <source>
        <dbReference type="EMBL" id="GLQ32669.1"/>
    </source>
</evidence>
<keyword evidence="5" id="KW-1185">Reference proteome</keyword>
<keyword evidence="2" id="KW-0456">Lyase</keyword>
<evidence type="ECO:0000256" key="2">
    <source>
        <dbReference type="ARBA" id="ARBA00023239"/>
    </source>
</evidence>
<dbReference type="SUPFAM" id="SSF52096">
    <property type="entry name" value="ClpP/crotonase"/>
    <property type="match status" value="1"/>
</dbReference>
<dbReference type="InterPro" id="IPR014748">
    <property type="entry name" value="Enoyl-CoA_hydra_C"/>
</dbReference>
<dbReference type="InterPro" id="IPR001753">
    <property type="entry name" value="Enoyl-CoA_hydra/iso"/>
</dbReference>
<dbReference type="InterPro" id="IPR029045">
    <property type="entry name" value="ClpP/crotonase-like_dom_sf"/>
</dbReference>
<evidence type="ECO:0000256" key="1">
    <source>
        <dbReference type="ARBA" id="ARBA00005254"/>
    </source>
</evidence>
<dbReference type="Pfam" id="PF00378">
    <property type="entry name" value="ECH_1"/>
    <property type="match status" value="1"/>
</dbReference>
<dbReference type="AlphaFoldDB" id="A0AA37W918"/>
<comment type="caution">
    <text evidence="4">The sequence shown here is derived from an EMBL/GenBank/DDBJ whole genome shotgun (WGS) entry which is preliminary data.</text>
</comment>
<protein>
    <submittedName>
        <fullName evidence="4">Enoyl-CoA hydratase</fullName>
    </submittedName>
</protein>
<dbReference type="EMBL" id="BSNM01000016">
    <property type="protein sequence ID" value="GLQ32669.1"/>
    <property type="molecule type" value="Genomic_DNA"/>
</dbReference>
<evidence type="ECO:0000313" key="5">
    <source>
        <dbReference type="Proteomes" id="UP001161389"/>
    </source>
</evidence>
<accession>A0AA37W918</accession>
<comment type="similarity">
    <text evidence="1 3">Belongs to the enoyl-CoA hydratase/isomerase family.</text>
</comment>
<dbReference type="Proteomes" id="UP001161389">
    <property type="component" value="Unassembled WGS sequence"/>
</dbReference>
<proteinExistence type="inferred from homology"/>
<sequence>MSCLLISQDGGVVTARLNLPELRNPISEPEMIEAIESLCESINQDPTVSVLILTGEGKGFSSGGNVQHMKEKSGMFAGDPNELAENYRQGIQRIPKAIFALDVPVIAAVNGAAVGAGCDLAMMADIRIASARACFAESFVKLGIIPGDGGAWFLPKVVGYARAAEMAFTGDMISAEQALAWGMVSKVVEHDDLMDEALVLAKRIASNPPQAVRETKKLMRLARAASLDELLDESARVQSHLHQTEDHIEAVNAFLEKRLPVFKGK</sequence>